<reference evidence="3" key="1">
    <citation type="journal article" date="2019" name="Int. J. Syst. Evol. Microbiol.">
        <title>The Global Catalogue of Microorganisms (GCM) 10K type strain sequencing project: providing services to taxonomists for standard genome sequencing and annotation.</title>
        <authorList>
            <consortium name="The Broad Institute Genomics Platform"/>
            <consortium name="The Broad Institute Genome Sequencing Center for Infectious Disease"/>
            <person name="Wu L."/>
            <person name="Ma J."/>
        </authorList>
    </citation>
    <scope>NUCLEOTIDE SEQUENCE [LARGE SCALE GENOMIC DNA]</scope>
    <source>
        <strain evidence="3">JCM 18303</strain>
    </source>
</reference>
<feature type="transmembrane region" description="Helical" evidence="1">
    <location>
        <begin position="80"/>
        <end position="104"/>
    </location>
</feature>
<keyword evidence="3" id="KW-1185">Reference proteome</keyword>
<evidence type="ECO:0000256" key="1">
    <source>
        <dbReference type="SAM" id="Phobius"/>
    </source>
</evidence>
<comment type="caution">
    <text evidence="2">The sequence shown here is derived from an EMBL/GenBank/DDBJ whole genome shotgun (WGS) entry which is preliminary data.</text>
</comment>
<feature type="transmembrane region" description="Helical" evidence="1">
    <location>
        <begin position="182"/>
        <end position="201"/>
    </location>
</feature>
<evidence type="ECO:0008006" key="4">
    <source>
        <dbReference type="Google" id="ProtNLM"/>
    </source>
</evidence>
<accession>A0ABP9PDJ5</accession>
<keyword evidence="1" id="KW-0472">Membrane</keyword>
<evidence type="ECO:0000313" key="2">
    <source>
        <dbReference type="EMBL" id="GAA5144388.1"/>
    </source>
</evidence>
<organism evidence="2 3">
    <name type="scientific">Pseudonocardia eucalypti</name>
    <dbReference type="NCBI Taxonomy" id="648755"/>
    <lineage>
        <taxon>Bacteria</taxon>
        <taxon>Bacillati</taxon>
        <taxon>Actinomycetota</taxon>
        <taxon>Actinomycetes</taxon>
        <taxon>Pseudonocardiales</taxon>
        <taxon>Pseudonocardiaceae</taxon>
        <taxon>Pseudonocardia</taxon>
    </lineage>
</organism>
<feature type="transmembrane region" description="Helical" evidence="1">
    <location>
        <begin position="46"/>
        <end position="68"/>
    </location>
</feature>
<dbReference type="EMBL" id="BAABJP010000001">
    <property type="protein sequence ID" value="GAA5144388.1"/>
    <property type="molecule type" value="Genomic_DNA"/>
</dbReference>
<dbReference type="Proteomes" id="UP001428817">
    <property type="component" value="Unassembled WGS sequence"/>
</dbReference>
<sequence>MFAGFGFVVVFLVGLVGSFALAKAGWPTPATPTQEVLEFFAVNSAAVAANAIGQGLAAIPLLAFTAGLARTFTGRPSAQLTAAGAVAAGTLLLSAALVSTASVAAATGDGNLVATVFYLAFLVGGPAHVVALSALLGTLAVAGRLSGRLPGWLTTLGLGFAGLGLLSVVNLAAPLVAITGPLIPLGRFGGLLFILLAVPALRRRAVVRT</sequence>
<proteinExistence type="predicted"/>
<keyword evidence="1" id="KW-0812">Transmembrane</keyword>
<name>A0ABP9PDJ5_9PSEU</name>
<evidence type="ECO:0000313" key="3">
    <source>
        <dbReference type="Proteomes" id="UP001428817"/>
    </source>
</evidence>
<protein>
    <recommendedName>
        <fullName evidence="4">DUF4386 family protein</fullName>
    </recommendedName>
</protein>
<feature type="transmembrane region" description="Helical" evidence="1">
    <location>
        <begin position="116"/>
        <end position="141"/>
    </location>
</feature>
<keyword evidence="1" id="KW-1133">Transmembrane helix</keyword>
<gene>
    <name evidence="2" type="ORF">GCM10023321_00630</name>
</gene>
<feature type="transmembrane region" description="Helical" evidence="1">
    <location>
        <begin position="153"/>
        <end position="176"/>
    </location>
</feature>